<evidence type="ECO:0000256" key="7">
    <source>
        <dbReference type="ARBA" id="ARBA00022892"/>
    </source>
</evidence>
<dbReference type="FunFam" id="1.25.10.10:FF:000038">
    <property type="entry name" value="Coatomer subunit gamma"/>
    <property type="match status" value="1"/>
</dbReference>
<keyword evidence="8" id="KW-0653">Protein transport</keyword>
<dbReference type="InterPro" id="IPR016024">
    <property type="entry name" value="ARM-type_fold"/>
</dbReference>
<feature type="domain" description="Clathrin/coatomer adaptor adaptin-like N-terminal" evidence="12">
    <location>
        <begin position="35"/>
        <end position="464"/>
    </location>
</feature>
<dbReference type="AlphaFoldDB" id="A0A7R9EHB9"/>
<name>A0A7R9EHB9_9NEOP</name>
<dbReference type="GO" id="GO:0030126">
    <property type="term" value="C:COPI vesicle coat"/>
    <property type="evidence" value="ECO:0007669"/>
    <property type="project" value="TreeGrafter"/>
</dbReference>
<keyword evidence="7" id="KW-0931">ER-Golgi transport</keyword>
<evidence type="ECO:0000256" key="11">
    <source>
        <dbReference type="ARBA" id="ARBA00023329"/>
    </source>
</evidence>
<gene>
    <name evidence="13" type="ORF">TMSB3V08_LOCUS9895</name>
</gene>
<dbReference type="EMBL" id="OB796217">
    <property type="protein sequence ID" value="CAD7433213.1"/>
    <property type="molecule type" value="Genomic_DNA"/>
</dbReference>
<dbReference type="InterPro" id="IPR002553">
    <property type="entry name" value="Clathrin/coatomer_adapt-like_N"/>
</dbReference>
<dbReference type="GO" id="GO:0006886">
    <property type="term" value="P:intracellular protein transport"/>
    <property type="evidence" value="ECO:0007669"/>
    <property type="project" value="InterPro"/>
</dbReference>
<dbReference type="GO" id="GO:0005783">
    <property type="term" value="C:endoplasmic reticulum"/>
    <property type="evidence" value="ECO:0007669"/>
    <property type="project" value="TreeGrafter"/>
</dbReference>
<dbReference type="PANTHER" id="PTHR10261:SF0">
    <property type="entry name" value="COATOMER SUBUNIT GAMMA-2"/>
    <property type="match status" value="1"/>
</dbReference>
<dbReference type="GO" id="GO:0005793">
    <property type="term" value="C:endoplasmic reticulum-Golgi intermediate compartment"/>
    <property type="evidence" value="ECO:0007669"/>
    <property type="project" value="TreeGrafter"/>
</dbReference>
<proteinExistence type="inferred from homology"/>
<keyword evidence="11" id="KW-0968">Cytoplasmic vesicle</keyword>
<organism evidence="13">
    <name type="scientific">Timema monikensis</name>
    <dbReference type="NCBI Taxonomy" id="170555"/>
    <lineage>
        <taxon>Eukaryota</taxon>
        <taxon>Metazoa</taxon>
        <taxon>Ecdysozoa</taxon>
        <taxon>Arthropoda</taxon>
        <taxon>Hexapoda</taxon>
        <taxon>Insecta</taxon>
        <taxon>Pterygota</taxon>
        <taxon>Neoptera</taxon>
        <taxon>Polyneoptera</taxon>
        <taxon>Phasmatodea</taxon>
        <taxon>Timematodea</taxon>
        <taxon>Timematoidea</taxon>
        <taxon>Timematidae</taxon>
        <taxon>Timema</taxon>
    </lineage>
</organism>
<evidence type="ECO:0000256" key="2">
    <source>
        <dbReference type="ARBA" id="ARBA00004347"/>
    </source>
</evidence>
<keyword evidence="10" id="KW-0472">Membrane</keyword>
<keyword evidence="4" id="KW-0813">Transport</keyword>
<dbReference type="PANTHER" id="PTHR10261">
    <property type="entry name" value="COATOMER SUBUNIT GAMMA"/>
    <property type="match status" value="1"/>
</dbReference>
<comment type="similarity">
    <text evidence="3">Belongs to the COPG family.</text>
</comment>
<evidence type="ECO:0000256" key="8">
    <source>
        <dbReference type="ARBA" id="ARBA00022927"/>
    </source>
</evidence>
<evidence type="ECO:0000256" key="6">
    <source>
        <dbReference type="ARBA" id="ARBA00022737"/>
    </source>
</evidence>
<keyword evidence="5" id="KW-0963">Cytoplasm</keyword>
<dbReference type="InterPro" id="IPR011989">
    <property type="entry name" value="ARM-like"/>
</dbReference>
<dbReference type="GO" id="GO:0000139">
    <property type="term" value="C:Golgi membrane"/>
    <property type="evidence" value="ECO:0007669"/>
    <property type="project" value="UniProtKB-SubCell"/>
</dbReference>
<evidence type="ECO:0000256" key="9">
    <source>
        <dbReference type="ARBA" id="ARBA00023034"/>
    </source>
</evidence>
<dbReference type="Gene3D" id="1.25.10.10">
    <property type="entry name" value="Leucine-rich Repeat Variant"/>
    <property type="match status" value="1"/>
</dbReference>
<accession>A0A7R9EHB9</accession>
<dbReference type="GO" id="GO:0006888">
    <property type="term" value="P:endoplasmic reticulum to Golgi vesicle-mediated transport"/>
    <property type="evidence" value="ECO:0007669"/>
    <property type="project" value="TreeGrafter"/>
</dbReference>
<dbReference type="SUPFAM" id="SSF48371">
    <property type="entry name" value="ARM repeat"/>
    <property type="match status" value="1"/>
</dbReference>
<sequence>MSLVNPLVAKHDNITYQYLWIEEKTGGGNPFQNIEKTTVLQESRTFNDTPVNPRKCTHILTKILYLLNQGEQLGTTEATEAFFAMTKLFQSRDVILRRMVYLGIKELSSVAEDVIIVTSSLTKDMTGKEDLYRAPAIRALCSITDVGPWCRVPNTDPTPVTMLQAIERYMKQAIVDRNASVSSAALVSSLHLTRIANDVVKRWVNEAQEAINSDSVMVQYHALGVLYHIRKSDRLAVTKLVAKLTRTSLKSPYAVCMLIRIACKLLEDEDSVGAGSPDSPLFEFIESCLRHKSEMVIYEAAHAIVNLRRTTARELAPAVSVLQLFCSSPKPTLRFAAVRTLNKVAMSHPAAVTACNLDLENLITDSNRSIATLAITTLLKTGAESSVDRLMKQIASFVSEISDEFKIVVVQAIRALCLKFPRKHSVLMNFLSAMLRDEGGLEYKASIADTIITIIEENPEAKETGSCVARFTLLPDEFR</sequence>
<evidence type="ECO:0000313" key="13">
    <source>
        <dbReference type="EMBL" id="CAD7433213.1"/>
    </source>
</evidence>
<reference evidence="13" key="1">
    <citation type="submission" date="2020-11" db="EMBL/GenBank/DDBJ databases">
        <authorList>
            <person name="Tran Van P."/>
        </authorList>
    </citation>
    <scope>NUCLEOTIDE SEQUENCE</scope>
</reference>
<evidence type="ECO:0000256" key="3">
    <source>
        <dbReference type="ARBA" id="ARBA00010720"/>
    </source>
</evidence>
<evidence type="ECO:0000259" key="12">
    <source>
        <dbReference type="Pfam" id="PF01602"/>
    </source>
</evidence>
<dbReference type="GO" id="GO:0006891">
    <property type="term" value="P:intra-Golgi vesicle-mediated transport"/>
    <property type="evidence" value="ECO:0007669"/>
    <property type="project" value="TreeGrafter"/>
</dbReference>
<dbReference type="Pfam" id="PF01602">
    <property type="entry name" value="Adaptin_N"/>
    <property type="match status" value="1"/>
</dbReference>
<evidence type="ECO:0000256" key="5">
    <source>
        <dbReference type="ARBA" id="ARBA00022490"/>
    </source>
</evidence>
<evidence type="ECO:0000256" key="1">
    <source>
        <dbReference type="ARBA" id="ARBA00004255"/>
    </source>
</evidence>
<dbReference type="GO" id="GO:0072384">
    <property type="term" value="P:organelle transport along microtubule"/>
    <property type="evidence" value="ECO:0007669"/>
    <property type="project" value="TreeGrafter"/>
</dbReference>
<evidence type="ECO:0000256" key="10">
    <source>
        <dbReference type="ARBA" id="ARBA00023136"/>
    </source>
</evidence>
<evidence type="ECO:0000256" key="4">
    <source>
        <dbReference type="ARBA" id="ARBA00022448"/>
    </source>
</evidence>
<dbReference type="InterPro" id="IPR017106">
    <property type="entry name" value="Coatomer_gsu"/>
</dbReference>
<comment type="subcellular location">
    <subcellularLocation>
        <location evidence="2">Cytoplasmic vesicle</location>
        <location evidence="2">COPI-coated vesicle membrane</location>
        <topology evidence="2">Peripheral membrane protein</topology>
        <orientation evidence="2">Cytoplasmic side</orientation>
    </subcellularLocation>
    <subcellularLocation>
        <location evidence="1">Golgi apparatus membrane</location>
        <topology evidence="1">Peripheral membrane protein</topology>
        <orientation evidence="1">Cytoplasmic side</orientation>
    </subcellularLocation>
</comment>
<dbReference type="GO" id="GO:0009306">
    <property type="term" value="P:protein secretion"/>
    <property type="evidence" value="ECO:0007669"/>
    <property type="project" value="TreeGrafter"/>
</dbReference>
<keyword evidence="9" id="KW-0333">Golgi apparatus</keyword>
<protein>
    <recommendedName>
        <fullName evidence="12">Clathrin/coatomer adaptor adaptin-like N-terminal domain-containing protein</fullName>
    </recommendedName>
</protein>
<keyword evidence="6" id="KW-0677">Repeat</keyword>